<dbReference type="PANTHER" id="PTHR42794:SF1">
    <property type="entry name" value="HEMIN IMPORT ATP-BINDING PROTEIN HMUV"/>
    <property type="match status" value="1"/>
</dbReference>
<keyword evidence="8" id="KW-1185">Reference proteome</keyword>
<reference evidence="7 8" key="1">
    <citation type="submission" date="2021-12" db="EMBL/GenBank/DDBJ databases">
        <title>Discovery of the Pendulisporaceae a myxobacterial family with distinct sporulation behavior and unique specialized metabolism.</title>
        <authorList>
            <person name="Garcia R."/>
            <person name="Popoff A."/>
            <person name="Bader C.D."/>
            <person name="Loehr J."/>
            <person name="Walesch S."/>
            <person name="Walt C."/>
            <person name="Boldt J."/>
            <person name="Bunk B."/>
            <person name="Haeckl F.J.F.P.J."/>
            <person name="Gunesch A.P."/>
            <person name="Birkelbach J."/>
            <person name="Nuebel U."/>
            <person name="Pietschmann T."/>
            <person name="Bach T."/>
            <person name="Mueller R."/>
        </authorList>
    </citation>
    <scope>NUCLEOTIDE SEQUENCE [LARGE SCALE GENOMIC DNA]</scope>
    <source>
        <strain evidence="7 8">MSr12523</strain>
    </source>
</reference>
<organism evidence="7 8">
    <name type="scientific">Pendulispora brunnea</name>
    <dbReference type="NCBI Taxonomy" id="2905690"/>
    <lineage>
        <taxon>Bacteria</taxon>
        <taxon>Pseudomonadati</taxon>
        <taxon>Myxococcota</taxon>
        <taxon>Myxococcia</taxon>
        <taxon>Myxococcales</taxon>
        <taxon>Sorangiineae</taxon>
        <taxon>Pendulisporaceae</taxon>
        <taxon>Pendulispora</taxon>
    </lineage>
</organism>
<dbReference type="GO" id="GO:0005524">
    <property type="term" value="F:ATP binding"/>
    <property type="evidence" value="ECO:0007669"/>
    <property type="project" value="UniProtKB-KW"/>
</dbReference>
<dbReference type="EMBL" id="CP089982">
    <property type="protein sequence ID" value="WXA92436.1"/>
    <property type="molecule type" value="Genomic_DNA"/>
</dbReference>
<keyword evidence="4" id="KW-1278">Translocase</keyword>
<dbReference type="InterPro" id="IPR027417">
    <property type="entry name" value="P-loop_NTPase"/>
</dbReference>
<evidence type="ECO:0000256" key="2">
    <source>
        <dbReference type="ARBA" id="ARBA00022741"/>
    </source>
</evidence>
<evidence type="ECO:0000313" key="8">
    <source>
        <dbReference type="Proteomes" id="UP001379533"/>
    </source>
</evidence>
<dbReference type="SUPFAM" id="SSF52540">
    <property type="entry name" value="P-loop containing nucleoside triphosphate hydrolases"/>
    <property type="match status" value="1"/>
</dbReference>
<evidence type="ECO:0000259" key="6">
    <source>
        <dbReference type="PROSITE" id="PS50893"/>
    </source>
</evidence>
<keyword evidence="1" id="KW-0813">Transport</keyword>
<proteinExistence type="predicted"/>
<dbReference type="InterPro" id="IPR003439">
    <property type="entry name" value="ABC_transporter-like_ATP-bd"/>
</dbReference>
<evidence type="ECO:0000256" key="3">
    <source>
        <dbReference type="ARBA" id="ARBA00022840"/>
    </source>
</evidence>
<dbReference type="PROSITE" id="PS50893">
    <property type="entry name" value="ABC_TRANSPORTER_2"/>
    <property type="match status" value="1"/>
</dbReference>
<evidence type="ECO:0000256" key="5">
    <source>
        <dbReference type="ARBA" id="ARBA00037066"/>
    </source>
</evidence>
<dbReference type="CDD" id="cd03214">
    <property type="entry name" value="ABC_Iron-Siderophores_B12_Hemin"/>
    <property type="match status" value="1"/>
</dbReference>
<dbReference type="Gene3D" id="3.40.50.300">
    <property type="entry name" value="P-loop containing nucleotide triphosphate hydrolases"/>
    <property type="match status" value="1"/>
</dbReference>
<dbReference type="PANTHER" id="PTHR42794">
    <property type="entry name" value="HEMIN IMPORT ATP-BINDING PROTEIN HMUV"/>
    <property type="match status" value="1"/>
</dbReference>
<keyword evidence="2" id="KW-0547">Nucleotide-binding</keyword>
<evidence type="ECO:0000313" key="7">
    <source>
        <dbReference type="EMBL" id="WXA92436.1"/>
    </source>
</evidence>
<evidence type="ECO:0000256" key="1">
    <source>
        <dbReference type="ARBA" id="ARBA00022448"/>
    </source>
</evidence>
<keyword evidence="3 7" id="KW-0067">ATP-binding</keyword>
<dbReference type="Pfam" id="PF00005">
    <property type="entry name" value="ABC_tran"/>
    <property type="match status" value="1"/>
</dbReference>
<dbReference type="InterPro" id="IPR017871">
    <property type="entry name" value="ABC_transporter-like_CS"/>
</dbReference>
<dbReference type="SMART" id="SM00382">
    <property type="entry name" value="AAA"/>
    <property type="match status" value="1"/>
</dbReference>
<accession>A0ABZ2K7U1</accession>
<dbReference type="Proteomes" id="UP001379533">
    <property type="component" value="Chromosome"/>
</dbReference>
<dbReference type="NCBIfam" id="NF010068">
    <property type="entry name" value="PRK13548.1"/>
    <property type="match status" value="1"/>
</dbReference>
<dbReference type="InterPro" id="IPR003593">
    <property type="entry name" value="AAA+_ATPase"/>
</dbReference>
<comment type="function">
    <text evidence="5">Part of the ABC transporter complex HmuTUV involved in hemin import. Responsible for energy coupling to the transport system.</text>
</comment>
<feature type="domain" description="ABC transporter" evidence="6">
    <location>
        <begin position="2"/>
        <end position="242"/>
    </location>
</feature>
<evidence type="ECO:0000256" key="4">
    <source>
        <dbReference type="ARBA" id="ARBA00022967"/>
    </source>
</evidence>
<name>A0ABZ2K7U1_9BACT</name>
<gene>
    <name evidence="7" type="ORF">LZC95_39050</name>
</gene>
<protein>
    <submittedName>
        <fullName evidence="7">Heme ABC transporter ATP-binding protein</fullName>
    </submittedName>
</protein>
<sequence>MIEARNVSFRAGAIPLVNEVSLAAKPGEVVAIVGPNGAGKSTLLKMLSGELTPSSGEVRMGDRPLAEWSVHDRARVRAVLSQHEDLRFAFTGFDVVLLGRSPHIAGTESMRDTAIARLAMSATDTLAFEERTYVTLSGGERQRIQLARALAQIWEAPEGQHRVLLLDEPTNSLDLHHQHAVLHWARKMAADGVAVVAVLHDLNLAAQSADRIAVLRAGRRVAEGPPGDVLTAELVREVFSVEAMVLPHPELDCPLIVTRSASSEVRS</sequence>
<dbReference type="PROSITE" id="PS00211">
    <property type="entry name" value="ABC_TRANSPORTER_1"/>
    <property type="match status" value="1"/>
</dbReference>